<dbReference type="SUPFAM" id="SSF52200">
    <property type="entry name" value="Toll/Interleukin receptor TIR domain"/>
    <property type="match status" value="1"/>
</dbReference>
<feature type="domain" description="TIR" evidence="1">
    <location>
        <begin position="29"/>
        <end position="71"/>
    </location>
</feature>
<evidence type="ECO:0000313" key="2">
    <source>
        <dbReference type="EMBL" id="CAD8986989.1"/>
    </source>
</evidence>
<dbReference type="InterPro" id="IPR000157">
    <property type="entry name" value="TIR_dom"/>
</dbReference>
<protein>
    <recommendedName>
        <fullName evidence="1">TIR domain-containing protein</fullName>
    </recommendedName>
</protein>
<gene>
    <name evidence="2" type="ORF">HAND00432_LOCUS38002</name>
</gene>
<reference evidence="2" key="1">
    <citation type="submission" date="2021-01" db="EMBL/GenBank/DDBJ databases">
        <authorList>
            <person name="Corre E."/>
            <person name="Pelletier E."/>
            <person name="Niang G."/>
            <person name="Scheremetjew M."/>
            <person name="Finn R."/>
            <person name="Kale V."/>
            <person name="Holt S."/>
            <person name="Cochrane G."/>
            <person name="Meng A."/>
            <person name="Brown T."/>
            <person name="Cohen L."/>
        </authorList>
    </citation>
    <scope>NUCLEOTIDE SEQUENCE</scope>
    <source>
        <strain evidence="2">CCMP644</strain>
    </source>
</reference>
<organism evidence="2">
    <name type="scientific">Hemiselmis andersenii</name>
    <name type="common">Cryptophyte alga</name>
    <dbReference type="NCBI Taxonomy" id="464988"/>
    <lineage>
        <taxon>Eukaryota</taxon>
        <taxon>Cryptophyceae</taxon>
        <taxon>Cryptomonadales</taxon>
        <taxon>Hemiselmidaceae</taxon>
        <taxon>Hemiselmis</taxon>
    </lineage>
</organism>
<evidence type="ECO:0000259" key="1">
    <source>
        <dbReference type="Pfam" id="PF13676"/>
    </source>
</evidence>
<dbReference type="InterPro" id="IPR035897">
    <property type="entry name" value="Toll_tir_struct_dom_sf"/>
</dbReference>
<accession>A0A6U5CPT8</accession>
<dbReference type="Pfam" id="PF13676">
    <property type="entry name" value="TIR_2"/>
    <property type="match status" value="1"/>
</dbReference>
<dbReference type="EMBL" id="HBFX01062961">
    <property type="protein sequence ID" value="CAD8986989.1"/>
    <property type="molecule type" value="Transcribed_RNA"/>
</dbReference>
<sequence>MMAMLFAADYEVVEVATEHGMMPMERQVALLKESSLVVVILSEDYFESKYCAAEARAAHQSGKRVVPVFDTAGDLGKNAVMKLKDRISDADTRAAADYIYSRQLKVFNSEGKFKEEQPKLLEMCRLAQ</sequence>
<dbReference type="Gene3D" id="3.40.50.10140">
    <property type="entry name" value="Toll/interleukin-1 receptor homology (TIR) domain"/>
    <property type="match status" value="1"/>
</dbReference>
<dbReference type="AlphaFoldDB" id="A0A6U5CPT8"/>
<proteinExistence type="predicted"/>
<name>A0A6U5CPT8_HEMAN</name>
<dbReference type="GO" id="GO:0007165">
    <property type="term" value="P:signal transduction"/>
    <property type="evidence" value="ECO:0007669"/>
    <property type="project" value="InterPro"/>
</dbReference>